<dbReference type="WBParaSite" id="Pan_g21889.t1">
    <property type="protein sequence ID" value="Pan_g21889.t1"/>
    <property type="gene ID" value="Pan_g21889"/>
</dbReference>
<dbReference type="PROSITE" id="PS51257">
    <property type="entry name" value="PROKAR_LIPOPROTEIN"/>
    <property type="match status" value="1"/>
</dbReference>
<evidence type="ECO:0000313" key="3">
    <source>
        <dbReference type="Proteomes" id="UP000492821"/>
    </source>
</evidence>
<keyword evidence="3" id="KW-1185">Reference proteome</keyword>
<accession>A0A7E4VK14</accession>
<reference evidence="3" key="1">
    <citation type="journal article" date="2013" name="Genetics">
        <title>The draft genome and transcriptome of Panagrellus redivivus are shaped by the harsh demands of a free-living lifestyle.</title>
        <authorList>
            <person name="Srinivasan J."/>
            <person name="Dillman A.R."/>
            <person name="Macchietto M.G."/>
            <person name="Heikkinen L."/>
            <person name="Lakso M."/>
            <person name="Fracchia K.M."/>
            <person name="Antoshechkin I."/>
            <person name="Mortazavi A."/>
            <person name="Wong G."/>
            <person name="Sternberg P.W."/>
        </authorList>
    </citation>
    <scope>NUCLEOTIDE SEQUENCE [LARGE SCALE GENOMIC DNA]</scope>
    <source>
        <strain evidence="3">MT8872</strain>
    </source>
</reference>
<protein>
    <submittedName>
        <fullName evidence="4">Uncharacterized protein</fullName>
    </submittedName>
</protein>
<keyword evidence="2" id="KW-0732">Signal</keyword>
<keyword evidence="1" id="KW-0812">Transmembrane</keyword>
<organism evidence="3 4">
    <name type="scientific">Panagrellus redivivus</name>
    <name type="common">Microworm</name>
    <dbReference type="NCBI Taxonomy" id="6233"/>
    <lineage>
        <taxon>Eukaryota</taxon>
        <taxon>Metazoa</taxon>
        <taxon>Ecdysozoa</taxon>
        <taxon>Nematoda</taxon>
        <taxon>Chromadorea</taxon>
        <taxon>Rhabditida</taxon>
        <taxon>Tylenchina</taxon>
        <taxon>Panagrolaimomorpha</taxon>
        <taxon>Panagrolaimoidea</taxon>
        <taxon>Panagrolaimidae</taxon>
        <taxon>Panagrellus</taxon>
    </lineage>
</organism>
<keyword evidence="1" id="KW-0472">Membrane</keyword>
<dbReference type="AlphaFoldDB" id="A0A7E4VK14"/>
<dbReference type="Proteomes" id="UP000492821">
    <property type="component" value="Unassembled WGS sequence"/>
</dbReference>
<keyword evidence="1" id="KW-1133">Transmembrane helix</keyword>
<evidence type="ECO:0000313" key="4">
    <source>
        <dbReference type="WBParaSite" id="Pan_g21889.t1"/>
    </source>
</evidence>
<reference evidence="4" key="2">
    <citation type="submission" date="2020-10" db="UniProtKB">
        <authorList>
            <consortium name="WormBaseParasite"/>
        </authorList>
    </citation>
    <scope>IDENTIFICATION</scope>
</reference>
<feature type="transmembrane region" description="Helical" evidence="1">
    <location>
        <begin position="53"/>
        <end position="77"/>
    </location>
</feature>
<feature type="signal peptide" evidence="2">
    <location>
        <begin position="1"/>
        <end position="16"/>
    </location>
</feature>
<evidence type="ECO:0000256" key="2">
    <source>
        <dbReference type="SAM" id="SignalP"/>
    </source>
</evidence>
<name>A0A7E4VK14_PANRE</name>
<sequence length="118" mass="13587">MKTFGIFCFVFIVVACRPIEYAHYGDSKVNETLSKLLTTPTIKHVSNTSSVSYFTYVILGVFFYSFTLGLAFASGYYRKTFLKPQIQAFQGCYGYGDNKLKKKHQKDKFRVTPMSDWI</sequence>
<proteinExistence type="predicted"/>
<evidence type="ECO:0000256" key="1">
    <source>
        <dbReference type="SAM" id="Phobius"/>
    </source>
</evidence>
<feature type="chain" id="PRO_5028960975" evidence="2">
    <location>
        <begin position="17"/>
        <end position="118"/>
    </location>
</feature>